<dbReference type="Gene3D" id="1.10.3970.10">
    <property type="entry name" value="BSD domain"/>
    <property type="match status" value="1"/>
</dbReference>
<dbReference type="PANTHER" id="PTHR16019">
    <property type="entry name" value="SYNAPSE-ASSOCIATED PROTEIN"/>
    <property type="match status" value="1"/>
</dbReference>
<protein>
    <submittedName>
        <fullName evidence="4">CIC11C00000005479</fullName>
    </submittedName>
</protein>
<dbReference type="SUPFAM" id="SSF140383">
    <property type="entry name" value="BSD domain-like"/>
    <property type="match status" value="1"/>
</dbReference>
<dbReference type="InterPro" id="IPR005607">
    <property type="entry name" value="BSD_dom"/>
</dbReference>
<dbReference type="InterPro" id="IPR035925">
    <property type="entry name" value="BSD_dom_sf"/>
</dbReference>
<gene>
    <name evidence="4" type="ORF">SAMEA4029009_CIC11G00000005479</name>
</gene>
<proteinExistence type="predicted"/>
<dbReference type="Pfam" id="PF03909">
    <property type="entry name" value="BSD"/>
    <property type="match status" value="1"/>
</dbReference>
<dbReference type="GO" id="GO:0005737">
    <property type="term" value="C:cytoplasm"/>
    <property type="evidence" value="ECO:0007669"/>
    <property type="project" value="TreeGrafter"/>
</dbReference>
<feature type="compositionally biased region" description="Acidic residues" evidence="2">
    <location>
        <begin position="293"/>
        <end position="330"/>
    </location>
</feature>
<dbReference type="Proteomes" id="UP000182259">
    <property type="component" value="Chromosome IV"/>
</dbReference>
<sequence length="337" mass="38803">MEFTDPVINQQETPDKSQEGDNGTKLQTQDAIERLEGEIDAAYSMIESKFSSLWANASQSAQGIQEKVNFENRKKDLINQMNNARQNINNSKVVQENVESIERQLKDLGDHVKSLEPNIDIKSLSSQANKALDSLDSKLEMVEQQAGKFVSLFASFFSNIITIDNPKEASNEEEGPVPSLKLPGAAYNSTRFDTDLFKLHTSDSFYLDEAPDDKRCSVFDIENKTDEISDLLRKYPDTLEKTMNRLVPVQISYQQFWYRYFKQELKLKENEQSRKELLAKDEDGKRLSVEHFSDDDEEENFTWDDDDDDDDEDYEEQVDEDGVDDEEEKVEVEGESH</sequence>
<feature type="region of interest" description="Disordered" evidence="2">
    <location>
        <begin position="1"/>
        <end position="28"/>
    </location>
</feature>
<keyword evidence="1" id="KW-0175">Coiled coil</keyword>
<evidence type="ECO:0000313" key="4">
    <source>
        <dbReference type="EMBL" id="SGZ55446.1"/>
    </source>
</evidence>
<evidence type="ECO:0000256" key="2">
    <source>
        <dbReference type="SAM" id="MobiDB-lite"/>
    </source>
</evidence>
<dbReference type="PROSITE" id="PS50858">
    <property type="entry name" value="BSD"/>
    <property type="match status" value="1"/>
</dbReference>
<evidence type="ECO:0000259" key="3">
    <source>
        <dbReference type="PROSITE" id="PS50858"/>
    </source>
</evidence>
<reference evidence="4 5" key="1">
    <citation type="submission" date="2016-10" db="EMBL/GenBank/DDBJ databases">
        <authorList>
            <person name="de Groot N.N."/>
        </authorList>
    </citation>
    <scope>NUCLEOTIDE SEQUENCE [LARGE SCALE GENOMIC DNA]</scope>
    <source>
        <strain evidence="4 5">PYCC 4715</strain>
    </source>
</reference>
<organism evidence="4 5">
    <name type="scientific">Sungouiella intermedia</name>
    <dbReference type="NCBI Taxonomy" id="45354"/>
    <lineage>
        <taxon>Eukaryota</taxon>
        <taxon>Fungi</taxon>
        <taxon>Dikarya</taxon>
        <taxon>Ascomycota</taxon>
        <taxon>Saccharomycotina</taxon>
        <taxon>Pichiomycetes</taxon>
        <taxon>Metschnikowiaceae</taxon>
        <taxon>Sungouiella</taxon>
    </lineage>
</organism>
<feature type="region of interest" description="Disordered" evidence="2">
    <location>
        <begin position="286"/>
        <end position="337"/>
    </location>
</feature>
<dbReference type="InterPro" id="IPR051494">
    <property type="entry name" value="BSD_domain-containing"/>
</dbReference>
<dbReference type="SMART" id="SM00751">
    <property type="entry name" value="BSD"/>
    <property type="match status" value="1"/>
</dbReference>
<evidence type="ECO:0000313" key="5">
    <source>
        <dbReference type="Proteomes" id="UP000182259"/>
    </source>
</evidence>
<evidence type="ECO:0000256" key="1">
    <source>
        <dbReference type="SAM" id="Coils"/>
    </source>
</evidence>
<name>A0A1L0DSV8_9ASCO</name>
<accession>A0A1L0DSV8</accession>
<dbReference type="PANTHER" id="PTHR16019:SF5">
    <property type="entry name" value="BSD DOMAIN-CONTAINING PROTEIN 1"/>
    <property type="match status" value="1"/>
</dbReference>
<dbReference type="AlphaFoldDB" id="A0A1L0DSV8"/>
<feature type="coiled-coil region" evidence="1">
    <location>
        <begin position="67"/>
        <end position="94"/>
    </location>
</feature>
<feature type="domain" description="BSD" evidence="3">
    <location>
        <begin position="215"/>
        <end position="268"/>
    </location>
</feature>
<dbReference type="EMBL" id="LT635767">
    <property type="protein sequence ID" value="SGZ55446.1"/>
    <property type="molecule type" value="Genomic_DNA"/>
</dbReference>